<dbReference type="InterPro" id="IPR009057">
    <property type="entry name" value="Homeodomain-like_sf"/>
</dbReference>
<dbReference type="Proteomes" id="UP001152755">
    <property type="component" value="Unassembled WGS sequence"/>
</dbReference>
<dbReference type="Gene3D" id="1.10.357.10">
    <property type="entry name" value="Tetracycline Repressor, domain 2"/>
    <property type="match status" value="1"/>
</dbReference>
<dbReference type="PRINTS" id="PR00455">
    <property type="entry name" value="HTHTETR"/>
</dbReference>
<feature type="DNA-binding region" description="H-T-H motif" evidence="2">
    <location>
        <begin position="42"/>
        <end position="61"/>
    </location>
</feature>
<name>A0A9X4M4B4_9ACTN</name>
<dbReference type="PROSITE" id="PS50977">
    <property type="entry name" value="HTH_TETR_2"/>
    <property type="match status" value="1"/>
</dbReference>
<evidence type="ECO:0000313" key="4">
    <source>
        <dbReference type="EMBL" id="MDG3014988.1"/>
    </source>
</evidence>
<dbReference type="AlphaFoldDB" id="A0A9X4M4B4"/>
<feature type="domain" description="HTH tetR-type" evidence="3">
    <location>
        <begin position="19"/>
        <end position="79"/>
    </location>
</feature>
<dbReference type="Pfam" id="PF17925">
    <property type="entry name" value="TetR_C_20"/>
    <property type="match status" value="1"/>
</dbReference>
<dbReference type="InterPro" id="IPR050109">
    <property type="entry name" value="HTH-type_TetR-like_transc_reg"/>
</dbReference>
<dbReference type="Pfam" id="PF00440">
    <property type="entry name" value="TetR_N"/>
    <property type="match status" value="1"/>
</dbReference>
<evidence type="ECO:0000313" key="5">
    <source>
        <dbReference type="Proteomes" id="UP001152755"/>
    </source>
</evidence>
<dbReference type="PANTHER" id="PTHR30055:SF242">
    <property type="entry name" value="HTH-TYPE TRANSCRIPTIONAL REPRESSOR KSTR"/>
    <property type="match status" value="1"/>
</dbReference>
<gene>
    <name evidence="4" type="ORF">NVS88_10510</name>
</gene>
<dbReference type="PANTHER" id="PTHR30055">
    <property type="entry name" value="HTH-TYPE TRANSCRIPTIONAL REGULATOR RUTR"/>
    <property type="match status" value="1"/>
</dbReference>
<keyword evidence="1 2" id="KW-0238">DNA-binding</keyword>
<dbReference type="GO" id="GO:0003700">
    <property type="term" value="F:DNA-binding transcription factor activity"/>
    <property type="evidence" value="ECO:0007669"/>
    <property type="project" value="TreeGrafter"/>
</dbReference>
<sequence>MARLAVAREAAEPSSKLQRQKYVRMLDAATDLGSQYEFDQVQMLDVAKSAGVAIGTLYRYFPSKHHLFVGVLTRQIDAMGDRLAQVGRRCESPLEATVFVLDHALHQMLRRPRLSISMITAAYTARAVGTVPVDRIDDSFRDVLIAATRLDPPTDLDLTLLRLVVQQWFAIVQSCLYGALDVEQAEADTALACQLLLARLSTVRGLTH</sequence>
<proteinExistence type="predicted"/>
<dbReference type="InterPro" id="IPR001647">
    <property type="entry name" value="HTH_TetR"/>
</dbReference>
<dbReference type="EMBL" id="JANRHA010000006">
    <property type="protein sequence ID" value="MDG3014988.1"/>
    <property type="molecule type" value="Genomic_DNA"/>
</dbReference>
<dbReference type="GO" id="GO:0000976">
    <property type="term" value="F:transcription cis-regulatory region binding"/>
    <property type="evidence" value="ECO:0007669"/>
    <property type="project" value="TreeGrafter"/>
</dbReference>
<protein>
    <submittedName>
        <fullName evidence="4">TetR family transcriptional regulator</fullName>
    </submittedName>
</protein>
<reference evidence="4" key="1">
    <citation type="submission" date="2022-08" db="EMBL/GenBank/DDBJ databases">
        <title>Genome analysis of Corynebacteriales strain.</title>
        <authorList>
            <person name="Lee S.D."/>
        </authorList>
    </citation>
    <scope>NUCLEOTIDE SEQUENCE</scope>
    <source>
        <strain evidence="4">D3-21</strain>
    </source>
</reference>
<organism evidence="4 5">
    <name type="scientific">Speluncibacter jeojiensis</name>
    <dbReference type="NCBI Taxonomy" id="2710754"/>
    <lineage>
        <taxon>Bacteria</taxon>
        <taxon>Bacillati</taxon>
        <taxon>Actinomycetota</taxon>
        <taxon>Actinomycetes</taxon>
        <taxon>Mycobacteriales</taxon>
        <taxon>Speluncibacteraceae</taxon>
        <taxon>Speluncibacter</taxon>
    </lineage>
</organism>
<evidence type="ECO:0000259" key="3">
    <source>
        <dbReference type="PROSITE" id="PS50977"/>
    </source>
</evidence>
<dbReference type="RefSeq" id="WP_277833918.1">
    <property type="nucleotide sequence ID" value="NZ_JAAIVF010000005.1"/>
</dbReference>
<dbReference type="SUPFAM" id="SSF46689">
    <property type="entry name" value="Homeodomain-like"/>
    <property type="match status" value="1"/>
</dbReference>
<evidence type="ECO:0000256" key="1">
    <source>
        <dbReference type="ARBA" id="ARBA00023125"/>
    </source>
</evidence>
<evidence type="ECO:0000256" key="2">
    <source>
        <dbReference type="PROSITE-ProRule" id="PRU00335"/>
    </source>
</evidence>
<comment type="caution">
    <text evidence="4">The sequence shown here is derived from an EMBL/GenBank/DDBJ whole genome shotgun (WGS) entry which is preliminary data.</text>
</comment>
<keyword evidence="5" id="KW-1185">Reference proteome</keyword>
<accession>A0A9X4M4B4</accession>
<dbReference type="InterPro" id="IPR041642">
    <property type="entry name" value="KstR_C"/>
</dbReference>